<dbReference type="PIRSF" id="PIRSF004553">
    <property type="entry name" value="CHP00095"/>
    <property type="match status" value="1"/>
</dbReference>
<dbReference type="PROSITE" id="PS00092">
    <property type="entry name" value="N6_MTASE"/>
    <property type="match status" value="1"/>
</dbReference>
<dbReference type="InterPro" id="IPR002052">
    <property type="entry name" value="DNA_methylase_N6_adenine_CS"/>
</dbReference>
<dbReference type="EC" id="2.1.1.171" evidence="3"/>
<dbReference type="Pfam" id="PF03602">
    <property type="entry name" value="Cons_hypoth95"/>
    <property type="match status" value="1"/>
</dbReference>
<gene>
    <name evidence="3" type="primary">rsmD</name>
    <name evidence="3" type="ORF">IPV69_02785</name>
</gene>
<dbReference type="Gene3D" id="3.40.50.150">
    <property type="entry name" value="Vaccinia Virus protein VP39"/>
    <property type="match status" value="1"/>
</dbReference>
<accession>A0A7M2WY81</accession>
<evidence type="ECO:0000256" key="2">
    <source>
        <dbReference type="ARBA" id="ARBA00022679"/>
    </source>
</evidence>
<evidence type="ECO:0000256" key="1">
    <source>
        <dbReference type="ARBA" id="ARBA00022603"/>
    </source>
</evidence>
<dbReference type="AlphaFoldDB" id="A0A7M2WY81"/>
<dbReference type="EMBL" id="CP063458">
    <property type="protein sequence ID" value="QOV90314.1"/>
    <property type="molecule type" value="Genomic_DNA"/>
</dbReference>
<sequence length="204" mass="22837">MRIIAGEYRGRKLLPPETDATRPVTDRVKQSLFDILAPVLPEARVYDCFAGTGSMGLESLSRGSTHATFFETDRSAAARLRRNIETLAVAKLSTVVTLDIFRWFATTPSLPDERRIDVIFLDPPYRFLRERPDDLRTLAAAMAAYHLKADGVIVFRHDAADQLELPGLRIADERLYGGMALKFLRVVRSDMAPQIAPEPPEPSL</sequence>
<keyword evidence="2 3" id="KW-0808">Transferase</keyword>
<dbReference type="NCBIfam" id="TIGR00095">
    <property type="entry name" value="16S rRNA (guanine(966)-N(2))-methyltransferase RsmD"/>
    <property type="match status" value="1"/>
</dbReference>
<dbReference type="PANTHER" id="PTHR43542">
    <property type="entry name" value="METHYLTRANSFERASE"/>
    <property type="match status" value="1"/>
</dbReference>
<dbReference type="InterPro" id="IPR029063">
    <property type="entry name" value="SAM-dependent_MTases_sf"/>
</dbReference>
<dbReference type="GO" id="GO:0003676">
    <property type="term" value="F:nucleic acid binding"/>
    <property type="evidence" value="ECO:0007669"/>
    <property type="project" value="InterPro"/>
</dbReference>
<protein>
    <submittedName>
        <fullName evidence="3">16S rRNA (Guanine(966)-N(2))-methyltransferase RsmD</fullName>
        <ecNumber evidence="3">2.1.1.171</ecNumber>
    </submittedName>
</protein>
<dbReference type="Proteomes" id="UP000593765">
    <property type="component" value="Chromosome"/>
</dbReference>
<keyword evidence="1 3" id="KW-0489">Methyltransferase</keyword>
<dbReference type="KEGG" id="hbs:IPV69_02785"/>
<organism evidence="3 4">
    <name type="scientific">Humisphaera borealis</name>
    <dbReference type="NCBI Taxonomy" id="2807512"/>
    <lineage>
        <taxon>Bacteria</taxon>
        <taxon>Pseudomonadati</taxon>
        <taxon>Planctomycetota</taxon>
        <taxon>Phycisphaerae</taxon>
        <taxon>Tepidisphaerales</taxon>
        <taxon>Tepidisphaeraceae</taxon>
        <taxon>Humisphaera</taxon>
    </lineage>
</organism>
<evidence type="ECO:0000313" key="4">
    <source>
        <dbReference type="Proteomes" id="UP000593765"/>
    </source>
</evidence>
<reference evidence="3 4" key="1">
    <citation type="submission" date="2020-10" db="EMBL/GenBank/DDBJ databases">
        <title>Wide distribution of Phycisphaera-like planctomycetes from WD2101 soil group in peatlands and genome analysis of the first cultivated representative.</title>
        <authorList>
            <person name="Dedysh S.N."/>
            <person name="Beletsky A.V."/>
            <person name="Ivanova A."/>
            <person name="Kulichevskaya I.S."/>
            <person name="Suzina N.E."/>
            <person name="Philippov D.A."/>
            <person name="Rakitin A.L."/>
            <person name="Mardanov A.V."/>
            <person name="Ravin N.V."/>
        </authorList>
    </citation>
    <scope>NUCLEOTIDE SEQUENCE [LARGE SCALE GENOMIC DNA]</scope>
    <source>
        <strain evidence="3 4">M1803</strain>
    </source>
</reference>
<dbReference type="CDD" id="cd02440">
    <property type="entry name" value="AdoMet_MTases"/>
    <property type="match status" value="1"/>
</dbReference>
<dbReference type="SUPFAM" id="SSF53335">
    <property type="entry name" value="S-adenosyl-L-methionine-dependent methyltransferases"/>
    <property type="match status" value="1"/>
</dbReference>
<name>A0A7M2WY81_9BACT</name>
<dbReference type="InterPro" id="IPR004398">
    <property type="entry name" value="RNA_MeTrfase_RsmD"/>
</dbReference>
<dbReference type="GO" id="GO:0052913">
    <property type="term" value="F:16S rRNA (guanine(966)-N(2))-methyltransferase activity"/>
    <property type="evidence" value="ECO:0007669"/>
    <property type="project" value="UniProtKB-EC"/>
</dbReference>
<keyword evidence="4" id="KW-1185">Reference proteome</keyword>
<dbReference type="PANTHER" id="PTHR43542:SF1">
    <property type="entry name" value="METHYLTRANSFERASE"/>
    <property type="match status" value="1"/>
</dbReference>
<proteinExistence type="predicted"/>
<evidence type="ECO:0000313" key="3">
    <source>
        <dbReference type="EMBL" id="QOV90314.1"/>
    </source>
</evidence>